<keyword evidence="2" id="KW-1185">Reference proteome</keyword>
<gene>
    <name evidence="1" type="ORF">OPT61_g256</name>
</gene>
<dbReference type="EMBL" id="JAPHNI010000008">
    <property type="protein sequence ID" value="KAJ8118858.1"/>
    <property type="molecule type" value="Genomic_DNA"/>
</dbReference>
<name>A0ACC2IUW5_9PLEO</name>
<evidence type="ECO:0000313" key="1">
    <source>
        <dbReference type="EMBL" id="KAJ8118858.1"/>
    </source>
</evidence>
<protein>
    <submittedName>
        <fullName evidence="1">Uncharacterized protein</fullName>
    </submittedName>
</protein>
<reference evidence="1" key="1">
    <citation type="submission" date="2022-11" db="EMBL/GenBank/DDBJ databases">
        <title>Genome Sequence of Boeremia exigua.</title>
        <authorList>
            <person name="Buettner E."/>
        </authorList>
    </citation>
    <scope>NUCLEOTIDE SEQUENCE</scope>
    <source>
        <strain evidence="1">CU02</strain>
    </source>
</reference>
<evidence type="ECO:0000313" key="2">
    <source>
        <dbReference type="Proteomes" id="UP001153331"/>
    </source>
</evidence>
<organism evidence="1 2">
    <name type="scientific">Boeremia exigua</name>
    <dbReference type="NCBI Taxonomy" id="749465"/>
    <lineage>
        <taxon>Eukaryota</taxon>
        <taxon>Fungi</taxon>
        <taxon>Dikarya</taxon>
        <taxon>Ascomycota</taxon>
        <taxon>Pezizomycotina</taxon>
        <taxon>Dothideomycetes</taxon>
        <taxon>Pleosporomycetidae</taxon>
        <taxon>Pleosporales</taxon>
        <taxon>Pleosporineae</taxon>
        <taxon>Didymellaceae</taxon>
        <taxon>Boeremia</taxon>
    </lineage>
</organism>
<sequence>MGNADPQILAVSLSVNSWLPPNFESTKLESNPKSRVQDLPRGKSQSWIYNGNKKVNVFIQLQHLNLIILVGKPKSKYQHIVIPADHPENPAYYELRTGFPPPDNNFYREKRNGQLIALIYAHRKWVASLRMTTGQFYRPCQDVAVEIISSNIYTANWNDIGTKMNLYEIYFKIYTQFVEGVHLWIKQHNVLAGSTGSTGPITCWPRAAHWTQGPNWQTKKFNGLLQLQHLSVVIMVENPPGEDAVHAVEVPVSAITTRGKYSFTPVDIHVTEISLSRLVEEVMKKGHLLFNMQTHVFTYPGAEEETMVVDRDSELHTAVFFLRETLLKGIDLGVETNAIATEKRKRVGNGGPSQKKEHKRKAIRATTRSSNFSEHCFWRIRGMRACDSDIHCLL</sequence>
<proteinExistence type="predicted"/>
<accession>A0ACC2IUW5</accession>
<dbReference type="Proteomes" id="UP001153331">
    <property type="component" value="Unassembled WGS sequence"/>
</dbReference>
<comment type="caution">
    <text evidence="1">The sequence shown here is derived from an EMBL/GenBank/DDBJ whole genome shotgun (WGS) entry which is preliminary data.</text>
</comment>